<dbReference type="AlphaFoldDB" id="A0A7W4VEQ4"/>
<feature type="domain" description="NADP-dependent oxidoreductase" evidence="2">
    <location>
        <begin position="23"/>
        <end position="290"/>
    </location>
</feature>
<reference evidence="3 4" key="1">
    <citation type="submission" date="2020-08" db="EMBL/GenBank/DDBJ databases">
        <title>Genomic Encyclopedia of Type Strains, Phase IV (KMG-V): Genome sequencing to study the core and pangenomes of soil and plant-associated prokaryotes.</title>
        <authorList>
            <person name="Whitman W."/>
        </authorList>
    </citation>
    <scope>NUCLEOTIDE SEQUENCE [LARGE SCALE GENOMIC DNA]</scope>
    <source>
        <strain evidence="3 4">SLV-2362</strain>
    </source>
</reference>
<dbReference type="GO" id="GO:0005737">
    <property type="term" value="C:cytoplasm"/>
    <property type="evidence" value="ECO:0007669"/>
    <property type="project" value="TreeGrafter"/>
</dbReference>
<dbReference type="GO" id="GO:0016491">
    <property type="term" value="F:oxidoreductase activity"/>
    <property type="evidence" value="ECO:0007669"/>
    <property type="project" value="UniProtKB-KW"/>
</dbReference>
<dbReference type="PANTHER" id="PTHR43625">
    <property type="entry name" value="AFLATOXIN B1 ALDEHYDE REDUCTASE"/>
    <property type="match status" value="1"/>
</dbReference>
<evidence type="ECO:0000313" key="4">
    <source>
        <dbReference type="Proteomes" id="UP000578036"/>
    </source>
</evidence>
<evidence type="ECO:0000313" key="3">
    <source>
        <dbReference type="EMBL" id="MBB3010256.1"/>
    </source>
</evidence>
<dbReference type="PRINTS" id="PR00069">
    <property type="entry name" value="ALDKETRDTASE"/>
</dbReference>
<dbReference type="RefSeq" id="WP_183300506.1">
    <property type="nucleotide sequence ID" value="NZ_JACHWF010000007.1"/>
</dbReference>
<evidence type="ECO:0000256" key="1">
    <source>
        <dbReference type="ARBA" id="ARBA00023002"/>
    </source>
</evidence>
<dbReference type="InterPro" id="IPR020471">
    <property type="entry name" value="AKR"/>
</dbReference>
<keyword evidence="1" id="KW-0560">Oxidoreductase</keyword>
<dbReference type="Gene3D" id="3.20.20.100">
    <property type="entry name" value="NADP-dependent oxidoreductase domain"/>
    <property type="match status" value="1"/>
</dbReference>
<proteinExistence type="predicted"/>
<dbReference type="Pfam" id="PF00248">
    <property type="entry name" value="Aldo_ket_red"/>
    <property type="match status" value="1"/>
</dbReference>
<keyword evidence="4" id="KW-1185">Reference proteome</keyword>
<gene>
    <name evidence="3" type="ORF">FHX61_004934</name>
</gene>
<dbReference type="PANTHER" id="PTHR43625:SF40">
    <property type="entry name" value="ALDO-KETO REDUCTASE YAKC [NADP(+)]"/>
    <property type="match status" value="1"/>
</dbReference>
<dbReference type="CDD" id="cd19088">
    <property type="entry name" value="AKR_AKR13B1"/>
    <property type="match status" value="1"/>
</dbReference>
<name>A0A7W4VEQ4_9BURK</name>
<dbReference type="InterPro" id="IPR050791">
    <property type="entry name" value="Aldo-Keto_reductase"/>
</dbReference>
<sequence>MSTMHQPHRPATTYTLAGRTVNRMGYGAMQLAGPGVFGPPKDRAAAIAVLREAVASGVNHIDTSDFYGPHITNQLIREALHPYPDDLVIVTKVGARRGEDASWLPALEPEAIRQAVHDNLRNLGVEVLDVVNLRLMGDIHAPTEGSIEREVTALAELQRQGLVRHIGLSNVTSAQVAQARKIAPVVCVQNQYNLVQRGDDALVDELAEQGIAFVPFFPLGGFTPIQSAGLSKVAEGIGATAMQVALAWLLHRAPNVLLIPGTSSVGHLRENLKAAGITLTDAVLAELDAIGGAIRGHAVA</sequence>
<dbReference type="InterPro" id="IPR023210">
    <property type="entry name" value="NADP_OxRdtase_dom"/>
</dbReference>
<dbReference type="NCBIfam" id="NF007695">
    <property type="entry name" value="PRK10376.1"/>
    <property type="match status" value="1"/>
</dbReference>
<dbReference type="SUPFAM" id="SSF51430">
    <property type="entry name" value="NAD(P)-linked oxidoreductase"/>
    <property type="match status" value="1"/>
</dbReference>
<evidence type="ECO:0000259" key="2">
    <source>
        <dbReference type="Pfam" id="PF00248"/>
    </source>
</evidence>
<comment type="caution">
    <text evidence="3">The sequence shown here is derived from an EMBL/GenBank/DDBJ whole genome shotgun (WGS) entry which is preliminary data.</text>
</comment>
<accession>A0A7W4VEQ4</accession>
<dbReference type="EMBL" id="JACHWF010000007">
    <property type="protein sequence ID" value="MBB3010256.1"/>
    <property type="molecule type" value="Genomic_DNA"/>
</dbReference>
<protein>
    <submittedName>
        <fullName evidence="3">Aryl-alcohol dehydrogenase-like predicted oxidoreductase</fullName>
    </submittedName>
</protein>
<dbReference type="InterPro" id="IPR036812">
    <property type="entry name" value="NAD(P)_OxRdtase_dom_sf"/>
</dbReference>
<dbReference type="Proteomes" id="UP000578036">
    <property type="component" value="Unassembled WGS sequence"/>
</dbReference>
<organism evidence="3 4">
    <name type="scientific">Cupriavidus alkaliphilus</name>
    <dbReference type="NCBI Taxonomy" id="942866"/>
    <lineage>
        <taxon>Bacteria</taxon>
        <taxon>Pseudomonadati</taxon>
        <taxon>Pseudomonadota</taxon>
        <taxon>Betaproteobacteria</taxon>
        <taxon>Burkholderiales</taxon>
        <taxon>Burkholderiaceae</taxon>
        <taxon>Cupriavidus</taxon>
    </lineage>
</organism>